<evidence type="ECO:0000256" key="7">
    <source>
        <dbReference type="ARBA" id="ARBA00024849"/>
    </source>
</evidence>
<dbReference type="GO" id="GO:0003755">
    <property type="term" value="F:peptidyl-prolyl cis-trans isomerase activity"/>
    <property type="evidence" value="ECO:0007669"/>
    <property type="project" value="UniProtKB-KW"/>
</dbReference>
<dbReference type="InterPro" id="IPR005215">
    <property type="entry name" value="Trig_fac"/>
</dbReference>
<evidence type="ECO:0000256" key="6">
    <source>
        <dbReference type="ARBA" id="ARBA00023235"/>
    </source>
</evidence>
<evidence type="ECO:0000256" key="2">
    <source>
        <dbReference type="ARBA" id="ARBA00005464"/>
    </source>
</evidence>
<keyword evidence="4" id="KW-0697">Rotamase</keyword>
<keyword evidence="5" id="KW-0143">Chaperone</keyword>
<dbReference type="AlphaFoldDB" id="I3SWT0"/>
<comment type="similarity">
    <text evidence="2">Belongs to the FKBP-type PPIase family. Tig subfamily.</text>
</comment>
<proteinExistence type="evidence at transcript level"/>
<evidence type="ECO:0000313" key="8">
    <source>
        <dbReference type="EMBL" id="AFK44722.1"/>
    </source>
</evidence>
<organism evidence="8">
    <name type="scientific">Medicago truncatula</name>
    <name type="common">Barrel medic</name>
    <name type="synonym">Medicago tribuloides</name>
    <dbReference type="NCBI Taxonomy" id="3880"/>
    <lineage>
        <taxon>Eukaryota</taxon>
        <taxon>Viridiplantae</taxon>
        <taxon>Streptophyta</taxon>
        <taxon>Embryophyta</taxon>
        <taxon>Tracheophyta</taxon>
        <taxon>Spermatophyta</taxon>
        <taxon>Magnoliopsida</taxon>
        <taxon>eudicotyledons</taxon>
        <taxon>Gunneridae</taxon>
        <taxon>Pentapetalae</taxon>
        <taxon>rosids</taxon>
        <taxon>fabids</taxon>
        <taxon>Fabales</taxon>
        <taxon>Fabaceae</taxon>
        <taxon>Papilionoideae</taxon>
        <taxon>50 kb inversion clade</taxon>
        <taxon>NPAAA clade</taxon>
        <taxon>Hologalegina</taxon>
        <taxon>IRL clade</taxon>
        <taxon>Trifolieae</taxon>
        <taxon>Medicago</taxon>
    </lineage>
</organism>
<dbReference type="EC" id="5.2.1.8" evidence="3"/>
<keyword evidence="6" id="KW-0413">Isomerase</keyword>
<evidence type="ECO:0000256" key="4">
    <source>
        <dbReference type="ARBA" id="ARBA00023110"/>
    </source>
</evidence>
<dbReference type="PANTHER" id="PTHR30560">
    <property type="entry name" value="TRIGGER FACTOR CHAPERONE AND PEPTIDYL-PROLYL CIS/TRANS ISOMERASE"/>
    <property type="match status" value="1"/>
</dbReference>
<protein>
    <recommendedName>
        <fullName evidence="3">peptidylprolyl isomerase</fullName>
        <ecNumber evidence="3">5.2.1.8</ecNumber>
    </recommendedName>
</protein>
<comment type="catalytic activity">
    <reaction evidence="1">
        <text>[protein]-peptidylproline (omega=180) = [protein]-peptidylproline (omega=0)</text>
        <dbReference type="Rhea" id="RHEA:16237"/>
        <dbReference type="Rhea" id="RHEA-COMP:10747"/>
        <dbReference type="Rhea" id="RHEA-COMP:10748"/>
        <dbReference type="ChEBI" id="CHEBI:83833"/>
        <dbReference type="ChEBI" id="CHEBI:83834"/>
        <dbReference type="EC" id="5.2.1.8"/>
    </reaction>
</comment>
<evidence type="ECO:0000256" key="5">
    <source>
        <dbReference type="ARBA" id="ARBA00023186"/>
    </source>
</evidence>
<comment type="function">
    <text evidence="7">Involved in protein export. Acts as a chaperone by maintaining the newly synthesized protein in an open conformation. Functions as a peptidyl-prolyl cis-trans isomerase.</text>
</comment>
<dbReference type="Gene3D" id="3.30.70.1050">
    <property type="entry name" value="Trigger factor ribosome-binding domain"/>
    <property type="match status" value="1"/>
</dbReference>
<dbReference type="EMBL" id="BT144928">
    <property type="protein sequence ID" value="AFK44722.1"/>
    <property type="molecule type" value="mRNA"/>
</dbReference>
<sequence>MMMFGAVSNFNSITLGVRVASFTTPNAKSRGLSFYLPLSPWRRSLDILSTSNGTTLRHLNTPISAVNSGLEASITDSNDISAFLTDATVVAEPGDDNRIQLRVDLTGVQTQKVFDRIPINLGRTAPPVPGFRMQKGGKSSKIPKDFLLQMLGEERVTKFAIQEILNCTMADYTKKENLDAKDKKVSTIQTIQELKKSFTAGKEFGFNVLIEPKNSEVNNLF</sequence>
<dbReference type="GO" id="GO:0015031">
    <property type="term" value="P:protein transport"/>
    <property type="evidence" value="ECO:0007669"/>
    <property type="project" value="InterPro"/>
</dbReference>
<name>I3SWT0_MEDTR</name>
<evidence type="ECO:0000256" key="3">
    <source>
        <dbReference type="ARBA" id="ARBA00013194"/>
    </source>
</evidence>
<evidence type="ECO:0000256" key="1">
    <source>
        <dbReference type="ARBA" id="ARBA00000971"/>
    </source>
</evidence>
<reference evidence="8" key="1">
    <citation type="submission" date="2012-05" db="EMBL/GenBank/DDBJ databases">
        <authorList>
            <person name="Krishnakumar V."/>
            <person name="Cheung F."/>
            <person name="Xiao Y."/>
            <person name="Chan A."/>
            <person name="Moskal W.A."/>
            <person name="Town C.D."/>
        </authorList>
    </citation>
    <scope>NUCLEOTIDE SEQUENCE</scope>
</reference>
<dbReference type="FunFam" id="3.30.70.1050:FF:000004">
    <property type="entry name" value="Trigger factor"/>
    <property type="match status" value="1"/>
</dbReference>
<dbReference type="InterPro" id="IPR036611">
    <property type="entry name" value="Trigger_fac_ribosome-bd_sf"/>
</dbReference>
<dbReference type="PANTHER" id="PTHR30560:SF4">
    <property type="entry name" value="OS01G0894700 PROTEIN"/>
    <property type="match status" value="1"/>
</dbReference>
<accession>I3SWT0</accession>
<dbReference type="GO" id="GO:0006457">
    <property type="term" value="P:protein folding"/>
    <property type="evidence" value="ECO:0007669"/>
    <property type="project" value="InterPro"/>
</dbReference>